<organism evidence="4 5">
    <name type="scientific">Scomber scombrus</name>
    <name type="common">Atlantic mackerel</name>
    <name type="synonym">Scomber vernalis</name>
    <dbReference type="NCBI Taxonomy" id="13677"/>
    <lineage>
        <taxon>Eukaryota</taxon>
        <taxon>Metazoa</taxon>
        <taxon>Chordata</taxon>
        <taxon>Craniata</taxon>
        <taxon>Vertebrata</taxon>
        <taxon>Euteleostomi</taxon>
        <taxon>Actinopterygii</taxon>
        <taxon>Neopterygii</taxon>
        <taxon>Teleostei</taxon>
        <taxon>Neoteleostei</taxon>
        <taxon>Acanthomorphata</taxon>
        <taxon>Pelagiaria</taxon>
        <taxon>Scombriformes</taxon>
        <taxon>Scombridae</taxon>
        <taxon>Scomber</taxon>
    </lineage>
</organism>
<reference evidence="4 5" key="1">
    <citation type="submission" date="2024-01" db="EMBL/GenBank/DDBJ databases">
        <authorList>
            <person name="Alioto T."/>
            <person name="Alioto T."/>
            <person name="Gomez Garrido J."/>
        </authorList>
    </citation>
    <scope>NUCLEOTIDE SEQUENCE [LARGE SCALE GENOMIC DNA]</scope>
</reference>
<dbReference type="Pfam" id="PF25479">
    <property type="entry name" value="Vts1"/>
    <property type="match status" value="1"/>
</dbReference>
<dbReference type="InterPro" id="IPR001878">
    <property type="entry name" value="Znf_CCHC"/>
</dbReference>
<feature type="compositionally biased region" description="Low complexity" evidence="2">
    <location>
        <begin position="559"/>
        <end position="569"/>
    </location>
</feature>
<feature type="compositionally biased region" description="Acidic residues" evidence="2">
    <location>
        <begin position="13"/>
        <end position="23"/>
    </location>
</feature>
<feature type="compositionally biased region" description="Basic and acidic residues" evidence="2">
    <location>
        <begin position="582"/>
        <end position="595"/>
    </location>
</feature>
<evidence type="ECO:0000259" key="3">
    <source>
        <dbReference type="PROSITE" id="PS50158"/>
    </source>
</evidence>
<evidence type="ECO:0000313" key="4">
    <source>
        <dbReference type="EMBL" id="CAK6972404.1"/>
    </source>
</evidence>
<dbReference type="SUPFAM" id="SSF57756">
    <property type="entry name" value="Retrovirus zinc finger-like domains"/>
    <property type="match status" value="1"/>
</dbReference>
<dbReference type="Pfam" id="PF00098">
    <property type="entry name" value="zf-CCHC"/>
    <property type="match status" value="1"/>
</dbReference>
<dbReference type="GO" id="GO:0003676">
    <property type="term" value="F:nucleic acid binding"/>
    <property type="evidence" value="ECO:0007669"/>
    <property type="project" value="InterPro"/>
</dbReference>
<feature type="domain" description="CCHC-type" evidence="3">
    <location>
        <begin position="1099"/>
        <end position="1114"/>
    </location>
</feature>
<dbReference type="PROSITE" id="PS50158">
    <property type="entry name" value="ZF_CCHC"/>
    <property type="match status" value="1"/>
</dbReference>
<gene>
    <name evidence="4" type="ORF">FSCOSCO3_A022474</name>
</gene>
<dbReference type="PANTHER" id="PTHR46939:SF1">
    <property type="entry name" value="ZINC FINGER CCHC DOMAIN-CONTAINING PROTEIN 2"/>
    <property type="match status" value="1"/>
</dbReference>
<keyword evidence="5" id="KW-1185">Reference proteome</keyword>
<comment type="caution">
    <text evidence="4">The sequence shown here is derived from an EMBL/GenBank/DDBJ whole genome shotgun (WGS) entry which is preliminary data.</text>
</comment>
<keyword evidence="1" id="KW-0479">Metal-binding</keyword>
<feature type="compositionally biased region" description="Low complexity" evidence="2">
    <location>
        <begin position="807"/>
        <end position="818"/>
    </location>
</feature>
<dbReference type="InterPro" id="IPR057327">
    <property type="entry name" value="Vts1_dom"/>
</dbReference>
<dbReference type="PANTHER" id="PTHR46939">
    <property type="entry name" value="ZINC FINGER CCHC DOMAIN-CONTAINING PROTEIN 2"/>
    <property type="match status" value="1"/>
</dbReference>
<sequence>MLKMKLPMKTGEEGGDETAEDESLDRSEHQQHIPGAVSHFSSVSDGLEDSPTPHMHPPQLDKETVFEWFGLHLNPAKRVEFMCGLLHMCQPLELRFLGSYLEDLARKDYHVLRDFEFRANSPSDLGLLTDVIDPVVRSKLLVCLSLLGSDRRECAGILFRILSRVDPASFCRNYSLPPFRDHPVHPPCQGGSVTGRTEQPCGVSSNDAAVGALEQLALLFTMASLHPAFHFHQREEVREKLDKIELAVEEERRQSQLGVNAQTKDLKSDYLPSSALGMGDCTDSHPPCQSRRSSRWATQREAVHIEGIVLRGISRTRIDKEYNFEVKWSDSSSSSVTKTHLELENFLLKLPKDQCTESFEKGILRLLNQGDQYESREVEKNLRERFLSAPPVFRQTRKVCSFFNCDSSYSTKPSCRCNCQLGKAYQGDCSDASSQEEDLESYVQGHKKKHGTKSPCPGLSSAKGPQGDSRRGGHAAELNGPVERRKKGCTLRSSQEAEQHQDSEKRGHPVTKTKSRVLPTDRDKGKVKAAYVTNGGLVAVLPPQRKDGGSGPDTFGETSSESYSSPSSPQHRGPESLDSEDDNNKDTDSHSDDSSKGPGPDMFFTHQTAPAVVGEVSSVHPLSPNNHQAHMEYSCPETSKDFPPLSFMPSLPYVLNGAADPPLPIVPDGKPSSGPLMMQMPLVPPPVIGPGMVGDPEKRDMLSTFGIAAIGLHPAGSPAVQPLVQRFKTGLSHSQSGPDGVSGSGSTPAGPQAPHQAPIRAISILSPGPTSFSSPPQPSLPCQDPASVSSGLASSLPLGEPSHAKHPGLTLPSGLPSPYNMPPVPTSVMPTVGAPTVTGIAPNPGHLQAAVPPAVPTHTPGPAPSPSPALTHSTAHSDCISYSNSSASCGSAPVAPGNPITLQQTQQQQVAPQQPTPPPPQPQQQPMGCGTCGCHNNCGGRGGSSNSVSGCQTHLFFPTHQMAAAPRQVFSVQPPLFQLANLCSSSYLTQAQPPHQANGAATLPTFFPTAPPPGHPPPYGPLHTHPHSHGDVPSHMLGTQAAAVAAVAANYNIQQQMAPAPTFCQRVYQHVYPNPLGMLPSTTLGGGGGVNKKNGNVSCYNCGVSGHYAQDCNQPSIDSTQQGGFRLKYAASHISEALDNAD</sequence>
<feature type="region of interest" description="Disordered" evidence="2">
    <location>
        <begin position="890"/>
        <end position="927"/>
    </location>
</feature>
<keyword evidence="1" id="KW-0862">Zinc</keyword>
<feature type="compositionally biased region" description="Basic and acidic residues" evidence="2">
    <location>
        <begin position="495"/>
        <end position="507"/>
    </location>
</feature>
<dbReference type="SMART" id="SM00343">
    <property type="entry name" value="ZnF_C2HC"/>
    <property type="match status" value="1"/>
</dbReference>
<feature type="region of interest" description="Disordered" evidence="2">
    <location>
        <begin position="837"/>
        <end position="875"/>
    </location>
</feature>
<feature type="region of interest" description="Disordered" evidence="2">
    <location>
        <begin position="730"/>
        <end position="818"/>
    </location>
</feature>
<feature type="region of interest" description="Disordered" evidence="2">
    <location>
        <begin position="440"/>
        <end position="605"/>
    </location>
</feature>
<proteinExistence type="predicted"/>
<feature type="compositionally biased region" description="Pro residues" evidence="2">
    <location>
        <begin position="914"/>
        <end position="923"/>
    </location>
</feature>
<feature type="region of interest" description="Disordered" evidence="2">
    <location>
        <begin position="1"/>
        <end position="57"/>
    </location>
</feature>
<dbReference type="Pfam" id="PF26034">
    <property type="entry name" value="PHAT_SMAUG"/>
    <property type="match status" value="1"/>
</dbReference>
<evidence type="ECO:0000256" key="1">
    <source>
        <dbReference type="PROSITE-ProRule" id="PRU00047"/>
    </source>
</evidence>
<feature type="compositionally biased region" description="Pro residues" evidence="2">
    <location>
        <begin position="853"/>
        <end position="867"/>
    </location>
</feature>
<evidence type="ECO:0000256" key="2">
    <source>
        <dbReference type="SAM" id="MobiDB-lite"/>
    </source>
</evidence>
<dbReference type="GO" id="GO:0008270">
    <property type="term" value="F:zinc ion binding"/>
    <property type="evidence" value="ECO:0007669"/>
    <property type="project" value="UniProtKB-KW"/>
</dbReference>
<feature type="compositionally biased region" description="Low complexity" evidence="2">
    <location>
        <begin position="903"/>
        <end position="913"/>
    </location>
</feature>
<evidence type="ECO:0000313" key="5">
    <source>
        <dbReference type="Proteomes" id="UP001314229"/>
    </source>
</evidence>
<dbReference type="InterPro" id="IPR042793">
    <property type="entry name" value="ZCCHC2"/>
</dbReference>
<dbReference type="Proteomes" id="UP001314229">
    <property type="component" value="Unassembled WGS sequence"/>
</dbReference>
<dbReference type="InterPro" id="IPR036875">
    <property type="entry name" value="Znf_CCHC_sf"/>
</dbReference>
<protein>
    <submittedName>
        <fullName evidence="4">Zinc finger CCHC domain-containing protein 2</fullName>
    </submittedName>
</protein>
<keyword evidence="1" id="KW-0863">Zinc-finger</keyword>
<dbReference type="Gene3D" id="4.10.60.10">
    <property type="entry name" value="Zinc finger, CCHC-type"/>
    <property type="match status" value="1"/>
</dbReference>
<name>A0AAV1PN71_SCOSC</name>
<dbReference type="EMBL" id="CAWUFR010000201">
    <property type="protein sequence ID" value="CAK6972404.1"/>
    <property type="molecule type" value="Genomic_DNA"/>
</dbReference>
<dbReference type="AlphaFoldDB" id="A0AAV1PN71"/>
<dbReference type="InterPro" id="IPR058599">
    <property type="entry name" value="PHAT_Smg/ZCCHC2-like"/>
</dbReference>
<accession>A0AAV1PN71</accession>